<dbReference type="EMBL" id="BJHY01000001">
    <property type="protein sequence ID" value="GDY77664.1"/>
    <property type="molecule type" value="Genomic_DNA"/>
</dbReference>
<organism evidence="1 2">
    <name type="scientific">Streptomyces avermitilis</name>
    <dbReference type="NCBI Taxonomy" id="33903"/>
    <lineage>
        <taxon>Bacteria</taxon>
        <taxon>Bacillati</taxon>
        <taxon>Actinomycetota</taxon>
        <taxon>Actinomycetes</taxon>
        <taxon>Kitasatosporales</taxon>
        <taxon>Streptomycetaceae</taxon>
        <taxon>Streptomyces</taxon>
    </lineage>
</organism>
<name>A0A4D4N0X8_STRAX</name>
<proteinExistence type="predicted"/>
<comment type="caution">
    <text evidence="1">The sequence shown here is derived from an EMBL/GenBank/DDBJ whole genome shotgun (WGS) entry which is preliminary data.</text>
</comment>
<gene>
    <name evidence="1" type="ORF">SAV31267_071490</name>
</gene>
<evidence type="ECO:0000313" key="1">
    <source>
        <dbReference type="EMBL" id="GDY77664.1"/>
    </source>
</evidence>
<sequence length="246" mass="27171">MQTVALLAATELRPTPYDLEAVVEVDLKEFLEAERERLAVHQGDVVDAEGLLHRRQLVELLQDRLRHEAVLDLDDQAQAVRAVREVLHVGDALELLRTDQVLDLGDHLLRADGEGQFGDDQALAARRHVLHRHRGADLEGAATRLVGVADAGETDDPASGGQVRARDVLHQRLEVGARVADEVAGGRDDLAEIVRRHVGGHADGDARRAVHQQVREGGREGHRLLLLAVVVRREVDCVLVDRLRHQ</sequence>
<dbReference type="AlphaFoldDB" id="A0A4D4N0X8"/>
<reference evidence="1 2" key="1">
    <citation type="submission" date="2019-04" db="EMBL/GenBank/DDBJ databases">
        <title>Draft genome sequences of Streptomyces avermitilis ATCC 31267.</title>
        <authorList>
            <person name="Komaki H."/>
            <person name="Tamura T."/>
            <person name="Hosoyama A."/>
        </authorList>
    </citation>
    <scope>NUCLEOTIDE SEQUENCE [LARGE SCALE GENOMIC DNA]</scope>
    <source>
        <strain evidence="1 2">ATCC 31267</strain>
    </source>
</reference>
<evidence type="ECO:0000313" key="2">
    <source>
        <dbReference type="Proteomes" id="UP000299211"/>
    </source>
</evidence>
<protein>
    <submittedName>
        <fullName evidence="1">Uncharacterized protein</fullName>
    </submittedName>
</protein>
<dbReference type="Proteomes" id="UP000299211">
    <property type="component" value="Unassembled WGS sequence"/>
</dbReference>
<accession>A0A4D4N0X8</accession>